<name>K0IC95_NITGG</name>
<dbReference type="EMBL" id="CP002408">
    <property type="protein sequence ID" value="AFU58981.1"/>
    <property type="molecule type" value="Genomic_DNA"/>
</dbReference>
<keyword evidence="2" id="KW-1185">Reference proteome</keyword>
<dbReference type="BioCyc" id="CNIT1237085:G1324-2047-MONOMER"/>
<dbReference type="STRING" id="1237085.Ngar_c20490"/>
<evidence type="ECO:0000313" key="2">
    <source>
        <dbReference type="Proteomes" id="UP000008037"/>
    </source>
</evidence>
<dbReference type="InParanoid" id="K0IC95"/>
<reference evidence="1 2" key="1">
    <citation type="journal article" date="2012" name="Environ. Microbiol.">
        <title>The genome of the ammonia-oxidizing Candidatus Nitrososphaera gargensis: insights into metabolic versatility and environmental adaptations.</title>
        <authorList>
            <person name="Spang A."/>
            <person name="Poehlein A."/>
            <person name="Offre P."/>
            <person name="Zumbragel S."/>
            <person name="Haider S."/>
            <person name="Rychlik N."/>
            <person name="Nowka B."/>
            <person name="Schmeisser C."/>
            <person name="Lebedeva E.V."/>
            <person name="Rattei T."/>
            <person name="Bohm C."/>
            <person name="Schmid M."/>
            <person name="Galushko A."/>
            <person name="Hatzenpichler R."/>
            <person name="Weinmaier T."/>
            <person name="Daniel R."/>
            <person name="Schleper C."/>
            <person name="Spieck E."/>
            <person name="Streit W."/>
            <person name="Wagner M."/>
        </authorList>
    </citation>
    <scope>NUCLEOTIDE SEQUENCE [LARGE SCALE GENOMIC DNA]</scope>
    <source>
        <strain evidence="2">Ga9.2</strain>
    </source>
</reference>
<gene>
    <name evidence="1" type="ordered locus">Ngar_c20490</name>
</gene>
<dbReference type="AlphaFoldDB" id="K0IC95"/>
<proteinExistence type="predicted"/>
<dbReference type="GeneID" id="58787720"/>
<dbReference type="KEGG" id="nga:Ngar_c20490"/>
<protein>
    <submittedName>
        <fullName evidence="1">Uncharacterized protein</fullName>
    </submittedName>
</protein>
<evidence type="ECO:0000313" key="1">
    <source>
        <dbReference type="EMBL" id="AFU58981.1"/>
    </source>
</evidence>
<organism evidence="1 2">
    <name type="scientific">Nitrososphaera gargensis (strain Ga9.2)</name>
    <dbReference type="NCBI Taxonomy" id="1237085"/>
    <lineage>
        <taxon>Archaea</taxon>
        <taxon>Nitrososphaerota</taxon>
        <taxon>Nitrososphaeria</taxon>
        <taxon>Nitrososphaerales</taxon>
        <taxon>Nitrososphaeraceae</taxon>
        <taxon>Nitrososphaera</taxon>
    </lineage>
</organism>
<dbReference type="RefSeq" id="WP_015019516.1">
    <property type="nucleotide sequence ID" value="NC_018719.1"/>
</dbReference>
<dbReference type="Proteomes" id="UP000008037">
    <property type="component" value="Chromosome"/>
</dbReference>
<accession>K0IC95</accession>
<sequence>MTRMRMSHNYHEVKAFNPETFCTKCGTATPRVCEWCGACYTCHKGAPEEKHF</sequence>
<dbReference type="HOGENOM" id="CLU_3075479_0_0_2"/>